<keyword evidence="1" id="KW-0238">DNA-binding</keyword>
<sequence>MKEVVMPVAFSFRQKKNPSCADLNCDQEAHFICSSCQRSFCQEHMAVVDEEPLCRDCDLEMTIEHASSYGW</sequence>
<dbReference type="EMBL" id="QKUF01000002">
    <property type="protein sequence ID" value="PZW34323.1"/>
    <property type="molecule type" value="Genomic_DNA"/>
</dbReference>
<dbReference type="GO" id="GO:0003677">
    <property type="term" value="F:DNA binding"/>
    <property type="evidence" value="ECO:0007669"/>
    <property type="project" value="UniProtKB-KW"/>
</dbReference>
<name>A0A326ULZ7_THEHA</name>
<proteinExistence type="predicted"/>
<reference evidence="1 2" key="1">
    <citation type="submission" date="2018-06" db="EMBL/GenBank/DDBJ databases">
        <title>Genomic Encyclopedia of Archaeal and Bacterial Type Strains, Phase II (KMG-II): from individual species to whole genera.</title>
        <authorList>
            <person name="Goeker M."/>
        </authorList>
    </citation>
    <scope>NUCLEOTIDE SEQUENCE [LARGE SCALE GENOMIC DNA]</scope>
    <source>
        <strain evidence="1 2">ATCC BAA-1881</strain>
    </source>
</reference>
<dbReference type="AlphaFoldDB" id="A0A326ULZ7"/>
<accession>A0A326ULZ7</accession>
<comment type="caution">
    <text evidence="1">The sequence shown here is derived from an EMBL/GenBank/DDBJ whole genome shotgun (WGS) entry which is preliminary data.</text>
</comment>
<gene>
    <name evidence="1" type="ORF">EI42_01160</name>
</gene>
<keyword evidence="2" id="KW-1185">Reference proteome</keyword>
<dbReference type="Proteomes" id="UP000248806">
    <property type="component" value="Unassembled WGS sequence"/>
</dbReference>
<evidence type="ECO:0000313" key="2">
    <source>
        <dbReference type="Proteomes" id="UP000248806"/>
    </source>
</evidence>
<evidence type="ECO:0000313" key="1">
    <source>
        <dbReference type="EMBL" id="PZW34323.1"/>
    </source>
</evidence>
<organism evidence="1 2">
    <name type="scientific">Thermosporothrix hazakensis</name>
    <dbReference type="NCBI Taxonomy" id="644383"/>
    <lineage>
        <taxon>Bacteria</taxon>
        <taxon>Bacillati</taxon>
        <taxon>Chloroflexota</taxon>
        <taxon>Ktedonobacteria</taxon>
        <taxon>Ktedonobacterales</taxon>
        <taxon>Thermosporotrichaceae</taxon>
        <taxon>Thermosporothrix</taxon>
    </lineage>
</organism>
<protein>
    <submittedName>
        <fullName evidence="1">Tc5 transposase-like DNA-binding protein</fullName>
    </submittedName>
</protein>